<dbReference type="Proteomes" id="UP000037035">
    <property type="component" value="Unassembled WGS sequence"/>
</dbReference>
<proteinExistence type="predicted"/>
<sequence length="146" mass="17168">MYELPENPNQSPEKETPNNTSKGKQRASNYQNINPSHTKGSSKSEMKVRILALRFSHLINQNLTEDGLTFEMLKFEKQVKNNDKGVELEKKKFNHSLEEKKLDWEKEEKEEDQSFEMAKLEQLASQEHIRKKYDLITQCVVRGKRT</sequence>
<dbReference type="STRING" id="27349.A0A0L6UIG6"/>
<dbReference type="OrthoDB" id="10543169at2759"/>
<name>A0A0L6UIG6_9BASI</name>
<evidence type="ECO:0008006" key="4">
    <source>
        <dbReference type="Google" id="ProtNLM"/>
    </source>
</evidence>
<comment type="caution">
    <text evidence="2">The sequence shown here is derived from an EMBL/GenBank/DDBJ whole genome shotgun (WGS) entry which is preliminary data.</text>
</comment>
<gene>
    <name evidence="2" type="ORF">VP01_5761g1</name>
</gene>
<reference evidence="2 3" key="1">
    <citation type="submission" date="2015-08" db="EMBL/GenBank/DDBJ databases">
        <title>Next Generation Sequencing and Analysis of the Genome of Puccinia sorghi L Schw, the Causal Agent of Maize Common Rust.</title>
        <authorList>
            <person name="Rochi L."/>
            <person name="Burguener G."/>
            <person name="Darino M."/>
            <person name="Turjanski A."/>
            <person name="Kreff E."/>
            <person name="Dieguez M.J."/>
            <person name="Sacco F."/>
        </authorList>
    </citation>
    <scope>NUCLEOTIDE SEQUENCE [LARGE SCALE GENOMIC DNA]</scope>
    <source>
        <strain evidence="2 3">RO10H11247</strain>
    </source>
</reference>
<dbReference type="AlphaFoldDB" id="A0A0L6UIG6"/>
<accession>A0A0L6UIG6</accession>
<dbReference type="EMBL" id="LAVV01011009">
    <property type="protein sequence ID" value="KNZ48308.1"/>
    <property type="molecule type" value="Genomic_DNA"/>
</dbReference>
<organism evidence="2 3">
    <name type="scientific">Puccinia sorghi</name>
    <dbReference type="NCBI Taxonomy" id="27349"/>
    <lineage>
        <taxon>Eukaryota</taxon>
        <taxon>Fungi</taxon>
        <taxon>Dikarya</taxon>
        <taxon>Basidiomycota</taxon>
        <taxon>Pucciniomycotina</taxon>
        <taxon>Pucciniomycetes</taxon>
        <taxon>Pucciniales</taxon>
        <taxon>Pucciniaceae</taxon>
        <taxon>Puccinia</taxon>
    </lineage>
</organism>
<evidence type="ECO:0000313" key="2">
    <source>
        <dbReference type="EMBL" id="KNZ48308.1"/>
    </source>
</evidence>
<feature type="compositionally biased region" description="Polar residues" evidence="1">
    <location>
        <begin position="7"/>
        <end position="41"/>
    </location>
</feature>
<feature type="region of interest" description="Disordered" evidence="1">
    <location>
        <begin position="1"/>
        <end position="45"/>
    </location>
</feature>
<evidence type="ECO:0000256" key="1">
    <source>
        <dbReference type="SAM" id="MobiDB-lite"/>
    </source>
</evidence>
<dbReference type="VEuPathDB" id="FungiDB:VP01_5761g1"/>
<keyword evidence="3" id="KW-1185">Reference proteome</keyword>
<evidence type="ECO:0000313" key="3">
    <source>
        <dbReference type="Proteomes" id="UP000037035"/>
    </source>
</evidence>
<protein>
    <recommendedName>
        <fullName evidence="4">No apical meristem-associated C-terminal domain-containing protein</fullName>
    </recommendedName>
</protein>